<reference evidence="2 3" key="1">
    <citation type="submission" date="2024-06" db="EMBL/GenBank/DDBJ databases">
        <title>Complete genome of Phlyctema vagabunda strain 19-DSS-EL-015.</title>
        <authorList>
            <person name="Fiorenzani C."/>
        </authorList>
    </citation>
    <scope>NUCLEOTIDE SEQUENCE [LARGE SCALE GENOMIC DNA]</scope>
    <source>
        <strain evidence="2 3">19-DSS-EL-015</strain>
    </source>
</reference>
<protein>
    <submittedName>
        <fullName evidence="2">Regulatory protein SUAPRGA1</fullName>
    </submittedName>
</protein>
<dbReference type="Proteomes" id="UP001629113">
    <property type="component" value="Unassembled WGS sequence"/>
</dbReference>
<organism evidence="2 3">
    <name type="scientific">Phlyctema vagabunda</name>
    <dbReference type="NCBI Taxonomy" id="108571"/>
    <lineage>
        <taxon>Eukaryota</taxon>
        <taxon>Fungi</taxon>
        <taxon>Dikarya</taxon>
        <taxon>Ascomycota</taxon>
        <taxon>Pezizomycotina</taxon>
        <taxon>Leotiomycetes</taxon>
        <taxon>Helotiales</taxon>
        <taxon>Dermateaceae</taxon>
        <taxon>Phlyctema</taxon>
    </lineage>
</organism>
<evidence type="ECO:0000256" key="1">
    <source>
        <dbReference type="SAM" id="MobiDB-lite"/>
    </source>
</evidence>
<proteinExistence type="predicted"/>
<gene>
    <name evidence="2" type="ORF">PVAG01_03055</name>
</gene>
<dbReference type="EMBL" id="JBFCZG010000002">
    <property type="protein sequence ID" value="KAL3426264.1"/>
    <property type="molecule type" value="Genomic_DNA"/>
</dbReference>
<dbReference type="Gene3D" id="3.10.280.10">
    <property type="entry name" value="Mitochondrial glycoprotein"/>
    <property type="match status" value="1"/>
</dbReference>
<comment type="caution">
    <text evidence="2">The sequence shown here is derived from an EMBL/GenBank/DDBJ whole genome shotgun (WGS) entry which is preliminary data.</text>
</comment>
<keyword evidence="3" id="KW-1185">Reference proteome</keyword>
<feature type="compositionally biased region" description="Acidic residues" evidence="1">
    <location>
        <begin position="165"/>
        <end position="176"/>
    </location>
</feature>
<dbReference type="InterPro" id="IPR036561">
    <property type="entry name" value="MAM33_sf"/>
</dbReference>
<accession>A0ABR4PSM4</accession>
<dbReference type="SUPFAM" id="SSF54529">
    <property type="entry name" value="Mitochondrial glycoprotein MAM33-like"/>
    <property type="match status" value="1"/>
</dbReference>
<feature type="region of interest" description="Disordered" evidence="1">
    <location>
        <begin position="147"/>
        <end position="176"/>
    </location>
</feature>
<sequence length="294" mass="32612">MLSIRSFARSAPRAVSRLTSSAVRRPAARSSSLLQSSWASARTQHAAAFSTSNRRSKAEGDEELIAKIESEIQMENEMKDADPTPASITEYLENSPFKITDTPGQEEVILTRQFGDEKIRVSFSIADLNMDPENDYQDSALADEDIDSENINEGNPKSFKQAPEDSLDAEGQDGEQESAFPARVNIIIEKAGKGALAVETVAQEGSIIIDNVYYYTDATHAYAKSAEKAHERQDKYVGPPFGNLDEDLQVLLERYLDERGINTALAIFVPDYIDMKEQKEYLNWLSNVKGFVAA</sequence>
<dbReference type="InterPro" id="IPR003428">
    <property type="entry name" value="MAM33"/>
</dbReference>
<dbReference type="PANTHER" id="PTHR10826:SF1">
    <property type="entry name" value="COMPLEMENT COMPONENT 1 Q SUBCOMPONENT-BINDING PROTEIN, MITOCHONDRIAL"/>
    <property type="match status" value="1"/>
</dbReference>
<dbReference type="Pfam" id="PF02330">
    <property type="entry name" value="MAM33"/>
    <property type="match status" value="1"/>
</dbReference>
<dbReference type="PANTHER" id="PTHR10826">
    <property type="entry name" value="COMPLEMENT COMPONENT 1"/>
    <property type="match status" value="1"/>
</dbReference>
<evidence type="ECO:0000313" key="2">
    <source>
        <dbReference type="EMBL" id="KAL3426264.1"/>
    </source>
</evidence>
<evidence type="ECO:0000313" key="3">
    <source>
        <dbReference type="Proteomes" id="UP001629113"/>
    </source>
</evidence>
<name>A0ABR4PSM4_9HELO</name>